<accession>A0ABZ3HCE3</accession>
<reference evidence="1 2" key="1">
    <citation type="submission" date="2024-03" db="EMBL/GenBank/DDBJ databases">
        <title>Sulfurimonas sp. HSL3-1.</title>
        <authorList>
            <person name="Wang S."/>
        </authorList>
    </citation>
    <scope>NUCLEOTIDE SEQUENCE [LARGE SCALE GENOMIC DNA]</scope>
    <source>
        <strain evidence="1 2">HSL3-1</strain>
    </source>
</reference>
<evidence type="ECO:0000313" key="2">
    <source>
        <dbReference type="Proteomes" id="UP001447842"/>
    </source>
</evidence>
<evidence type="ECO:0000313" key="1">
    <source>
        <dbReference type="EMBL" id="XAU16196.1"/>
    </source>
</evidence>
<dbReference type="EMBL" id="CP147920">
    <property type="protein sequence ID" value="XAU16196.1"/>
    <property type="molecule type" value="Genomic_DNA"/>
</dbReference>
<organism evidence="1 2">
    <name type="scientific">Sulfurimonas diazotrophicus</name>
    <dbReference type="NCBI Taxonomy" id="3131939"/>
    <lineage>
        <taxon>Bacteria</taxon>
        <taxon>Pseudomonadati</taxon>
        <taxon>Campylobacterota</taxon>
        <taxon>Epsilonproteobacteria</taxon>
        <taxon>Campylobacterales</taxon>
        <taxon>Sulfurimonadaceae</taxon>
        <taxon>Sulfurimonas</taxon>
    </lineage>
</organism>
<sequence>MRNYLFNTDIGTFEIRQAGHERYQLWIDEEMLGEYESPEKAAEDVAAFNTDYPEWDRLENEYGNVPASLNDWSSVTETTPEA</sequence>
<name>A0ABZ3HCE3_9BACT</name>
<dbReference type="RefSeq" id="WP_345973604.1">
    <property type="nucleotide sequence ID" value="NZ_CP147920.1"/>
</dbReference>
<proteinExistence type="predicted"/>
<protein>
    <submittedName>
        <fullName evidence="1">Uncharacterized protein</fullName>
    </submittedName>
</protein>
<gene>
    <name evidence="1" type="ORF">WCY31_05675</name>
</gene>
<dbReference type="Proteomes" id="UP001447842">
    <property type="component" value="Chromosome"/>
</dbReference>
<keyword evidence="2" id="KW-1185">Reference proteome</keyword>